<accession>A0A6N3E052</accession>
<dbReference type="AlphaFoldDB" id="A0A6N3E052"/>
<feature type="transmembrane region" description="Helical" evidence="6">
    <location>
        <begin position="144"/>
        <end position="169"/>
    </location>
</feature>
<dbReference type="Pfam" id="PF02687">
    <property type="entry name" value="FtsX"/>
    <property type="match status" value="1"/>
</dbReference>
<keyword evidence="6" id="KW-0813">Transport</keyword>
<dbReference type="GO" id="GO:0055085">
    <property type="term" value="P:transmembrane transport"/>
    <property type="evidence" value="ECO:0007669"/>
    <property type="project" value="UniProtKB-UniRule"/>
</dbReference>
<dbReference type="PANTHER" id="PTHR46795:SF3">
    <property type="entry name" value="ABC TRANSPORTER PERMEASE"/>
    <property type="match status" value="1"/>
</dbReference>
<evidence type="ECO:0000256" key="5">
    <source>
        <dbReference type="ARBA" id="ARBA00023136"/>
    </source>
</evidence>
<keyword evidence="3 6" id="KW-0812">Transmembrane</keyword>
<proteinExistence type="inferred from homology"/>
<name>A0A6N3E052_9CLOT</name>
<feature type="transmembrane region" description="Helical" evidence="6">
    <location>
        <begin position="290"/>
        <end position="310"/>
    </location>
</feature>
<evidence type="ECO:0000313" key="8">
    <source>
        <dbReference type="EMBL" id="VYU33485.1"/>
    </source>
</evidence>
<dbReference type="InterPro" id="IPR052536">
    <property type="entry name" value="ABC-4_Integral_Memb_Prot"/>
</dbReference>
<protein>
    <submittedName>
        <fullName evidence="8">Bacitracin export permease protein BceB</fullName>
    </submittedName>
</protein>
<comment type="similarity">
    <text evidence="6">Belongs to the ABC-4 integral membrane protein family.</text>
</comment>
<feature type="transmembrane region" description="Helical" evidence="6">
    <location>
        <begin position="58"/>
        <end position="80"/>
    </location>
</feature>
<keyword evidence="5 6" id="KW-0472">Membrane</keyword>
<feature type="transmembrane region" description="Helical" evidence="6">
    <location>
        <begin position="239"/>
        <end position="264"/>
    </location>
</feature>
<dbReference type="InterPro" id="IPR027022">
    <property type="entry name" value="ABC_permease_BceB-typ"/>
</dbReference>
<feature type="transmembrane region" description="Helical" evidence="6">
    <location>
        <begin position="202"/>
        <end position="219"/>
    </location>
</feature>
<dbReference type="RefSeq" id="WP_156626544.1">
    <property type="nucleotide sequence ID" value="NZ_CACRTO010000020.1"/>
</dbReference>
<dbReference type="GO" id="GO:0005886">
    <property type="term" value="C:plasma membrane"/>
    <property type="evidence" value="ECO:0007669"/>
    <property type="project" value="UniProtKB-SubCell"/>
</dbReference>
<keyword evidence="4 6" id="KW-1133">Transmembrane helix</keyword>
<evidence type="ECO:0000256" key="2">
    <source>
        <dbReference type="ARBA" id="ARBA00022475"/>
    </source>
</evidence>
<dbReference type="InterPro" id="IPR003838">
    <property type="entry name" value="ABC3_permease_C"/>
</dbReference>
<feature type="domain" description="ABC3 transporter permease C-terminal" evidence="7">
    <location>
        <begin position="59"/>
        <end position="179"/>
    </location>
</feature>
<feature type="transmembrane region" description="Helical" evidence="6">
    <location>
        <begin position="17"/>
        <end position="38"/>
    </location>
</feature>
<evidence type="ECO:0000256" key="4">
    <source>
        <dbReference type="ARBA" id="ARBA00022989"/>
    </source>
</evidence>
<gene>
    <name evidence="8" type="primary">bceB_3</name>
    <name evidence="8" type="ORF">CTLFYP3_02091</name>
</gene>
<feature type="transmembrane region" description="Helical" evidence="6">
    <location>
        <begin position="532"/>
        <end position="555"/>
    </location>
</feature>
<feature type="transmembrane region" description="Helical" evidence="6">
    <location>
        <begin position="100"/>
        <end position="124"/>
    </location>
</feature>
<evidence type="ECO:0000256" key="3">
    <source>
        <dbReference type="ARBA" id="ARBA00022692"/>
    </source>
</evidence>
<dbReference type="EMBL" id="CACRTO010000020">
    <property type="protein sequence ID" value="VYU33485.1"/>
    <property type="molecule type" value="Genomic_DNA"/>
</dbReference>
<organism evidence="8">
    <name type="scientific">Clostridium tertium</name>
    <dbReference type="NCBI Taxonomy" id="1559"/>
    <lineage>
        <taxon>Bacteria</taxon>
        <taxon>Bacillati</taxon>
        <taxon>Bacillota</taxon>
        <taxon>Clostridia</taxon>
        <taxon>Eubacteriales</taxon>
        <taxon>Clostridiaceae</taxon>
        <taxon>Clostridium</taxon>
    </lineage>
</organism>
<comment type="subcellular location">
    <subcellularLocation>
        <location evidence="1 6">Cell membrane</location>
        <topology evidence="1 6">Multi-pass membrane protein</topology>
    </subcellularLocation>
</comment>
<dbReference type="PANTHER" id="PTHR46795">
    <property type="entry name" value="ABC TRANSPORTER PERMEASE-RELATED-RELATED"/>
    <property type="match status" value="1"/>
</dbReference>
<dbReference type="PIRSF" id="PIRSF018968">
    <property type="entry name" value="ABC_permease_BceB"/>
    <property type="match status" value="1"/>
</dbReference>
<sequence>MLGKLAVRNTKRNLKDYLIYLITITISFSLILAFNLIVSSEEVIKLSSGMNTFKNVLTFVNIVIVFVVCFLINYTTRFMFEKRSKELGTYMLLGIKKKEIARLLVLENILLGFLAFVLSIPLGFLFSQFVSLVIVKMLGIPEVIFISLNLISIGLLAIYFFAIYVLVLLNLLRRIRKMTVHDFLYFDKQNEKKMFRNDKKRNVIFIISIILGIASLFLWNSRCNFEKMNEQSTMTYMLISIILLIISMYGVSISCADMLLSVLLKNKKMKYKKDNLFVTRVFASKARTMSFTFGTLSLLIFLSLLCLNFSSINKGVYKSSIEQTAPYDVHVFDQKQPFDDFNEYVAVIDEDYTINKTFEYNVYKDPNHQLQSLYGDEQFYKFDPVMKLSDYNTLLKLRGMDTIELKENEYFLLTDSQSLYIVEDNNDIKNLKISNRDLHLKGIDTKSFWLSMTSRGRFMAVIPDEYVEGLEILEEHLIVDTKEETAAKLEEKIATELNHLLVVEDEDGTTHNEYYRVSIRGTAIEQQNSMTAIVASIALYIAFILISAVGTILAVQSLSDATKYKYRYQTLRRLGVSDKSLFKTIRKQLLILFGVPVVYSIIASFCMLTSINNVYQVLLESQYTYLFYFIGGLAIFFFIYGIYWIATYIGFKRNINEES</sequence>
<reference evidence="8" key="1">
    <citation type="submission" date="2019-11" db="EMBL/GenBank/DDBJ databases">
        <authorList>
            <person name="Feng L."/>
        </authorList>
    </citation>
    <scope>NUCLEOTIDE SEQUENCE</scope>
    <source>
        <strain evidence="8">CTertiumLFYP3</strain>
    </source>
</reference>
<feature type="transmembrane region" description="Helical" evidence="6">
    <location>
        <begin position="623"/>
        <end position="646"/>
    </location>
</feature>
<feature type="transmembrane region" description="Helical" evidence="6">
    <location>
        <begin position="589"/>
        <end position="611"/>
    </location>
</feature>
<evidence type="ECO:0000256" key="6">
    <source>
        <dbReference type="PIRNR" id="PIRNR018968"/>
    </source>
</evidence>
<keyword evidence="2 6" id="KW-1003">Cell membrane</keyword>
<evidence type="ECO:0000259" key="7">
    <source>
        <dbReference type="Pfam" id="PF02687"/>
    </source>
</evidence>
<evidence type="ECO:0000256" key="1">
    <source>
        <dbReference type="ARBA" id="ARBA00004651"/>
    </source>
</evidence>